<dbReference type="RefSeq" id="WP_014295827.1">
    <property type="nucleotide sequence ID" value="NC_016751.1"/>
</dbReference>
<proteinExistence type="predicted"/>
<dbReference type="HOGENOM" id="CLU_2523626_0_0_0"/>
<dbReference type="KEGG" id="mpz:Marpi_0304"/>
<evidence type="ECO:0000313" key="2">
    <source>
        <dbReference type="Proteomes" id="UP000007161"/>
    </source>
</evidence>
<dbReference type="AlphaFoldDB" id="H2J427"/>
<dbReference type="Proteomes" id="UP000007161">
    <property type="component" value="Chromosome"/>
</dbReference>
<dbReference type="EMBL" id="CP003257">
    <property type="protein sequence ID" value="AEX84755.1"/>
    <property type="molecule type" value="Genomic_DNA"/>
</dbReference>
<dbReference type="STRING" id="443254.Marpi_0304"/>
<accession>H2J427</accession>
<sequence length="84" mass="10432">MDFYKFLDDLIDLHFKRYNLSHTKYAKIIDKKIIYKYKLLKRALMFESFADKELIDFMDSVIENEWVIDHEGFRKMDNRVYVLR</sequence>
<organism evidence="1 2">
    <name type="scientific">Marinitoga piezophila (strain DSM 14283 / JCM 11233 / KA3)</name>
    <dbReference type="NCBI Taxonomy" id="443254"/>
    <lineage>
        <taxon>Bacteria</taxon>
        <taxon>Thermotogati</taxon>
        <taxon>Thermotogota</taxon>
        <taxon>Thermotogae</taxon>
        <taxon>Petrotogales</taxon>
        <taxon>Petrotogaceae</taxon>
        <taxon>Marinitoga</taxon>
    </lineage>
</organism>
<protein>
    <submittedName>
        <fullName evidence="1">Uncharacterized protein</fullName>
    </submittedName>
</protein>
<gene>
    <name evidence="1" type="ordered locus">Marpi_0304</name>
</gene>
<reference evidence="1 2" key="1">
    <citation type="journal article" date="2012" name="J. Bacteriol.">
        <title>Complete Genome Sequence of the Thermophilic, Piezophilic, Heterotrophic Bacterium Marinitoga piezophila KA3.</title>
        <authorList>
            <person name="Lucas S."/>
            <person name="Han J."/>
            <person name="Lapidus A."/>
            <person name="Cheng J.F."/>
            <person name="Goodwin L.A."/>
            <person name="Pitluck S."/>
            <person name="Peters L."/>
            <person name="Mikhailova N."/>
            <person name="Teshima H."/>
            <person name="Detter J.C."/>
            <person name="Han C."/>
            <person name="Tapia R."/>
            <person name="Land M."/>
            <person name="Hauser L."/>
            <person name="Kyrpides N.C."/>
            <person name="Ivanova N."/>
            <person name="Pagani I."/>
            <person name="Vannier P."/>
            <person name="Oger P."/>
            <person name="Bartlett D.H."/>
            <person name="Noll K.M."/>
            <person name="Woyke T."/>
            <person name="Jebbar M."/>
        </authorList>
    </citation>
    <scope>NUCLEOTIDE SEQUENCE [LARGE SCALE GENOMIC DNA]</scope>
    <source>
        <strain evidence="2">DSM 14283 / JCM 11233 / KA3</strain>
    </source>
</reference>
<keyword evidence="2" id="KW-1185">Reference proteome</keyword>
<name>H2J427_MARPK</name>
<reference evidence="2" key="2">
    <citation type="submission" date="2012-01" db="EMBL/GenBank/DDBJ databases">
        <title>Complete sequence of chromosome of Marinitoga piezophila KA3.</title>
        <authorList>
            <person name="Lucas S."/>
            <person name="Han J."/>
            <person name="Lapidus A."/>
            <person name="Cheng J.-F."/>
            <person name="Goodwin L."/>
            <person name="Pitluck S."/>
            <person name="Peters L."/>
            <person name="Mikhailova N."/>
            <person name="Teshima H."/>
            <person name="Detter J.C."/>
            <person name="Han C."/>
            <person name="Tapia R."/>
            <person name="Land M."/>
            <person name="Hauser L."/>
            <person name="Kyrpides N."/>
            <person name="Ivanova N."/>
            <person name="Pagani I."/>
            <person name="Jebbar M."/>
            <person name="Vannier P."/>
            <person name="Oger P."/>
            <person name="Cario A."/>
            <person name="Bartlett D."/>
            <person name="Noll K.M."/>
            <person name="Woyke T."/>
        </authorList>
    </citation>
    <scope>NUCLEOTIDE SEQUENCE [LARGE SCALE GENOMIC DNA]</scope>
    <source>
        <strain evidence="2">DSM 14283 / JCM 11233 / KA3</strain>
    </source>
</reference>
<evidence type="ECO:0000313" key="1">
    <source>
        <dbReference type="EMBL" id="AEX84755.1"/>
    </source>
</evidence>